<evidence type="ECO:0000256" key="1">
    <source>
        <dbReference type="SAM" id="Phobius"/>
    </source>
</evidence>
<accession>A0A015SWQ2</accession>
<reference evidence="2 3" key="1">
    <citation type="submission" date="2014-02" db="EMBL/GenBank/DDBJ databases">
        <authorList>
            <person name="Sears C."/>
            <person name="Carroll K."/>
            <person name="Sack B.R."/>
            <person name="Qadri F."/>
            <person name="Myers L.L."/>
            <person name="Chung G.-T."/>
            <person name="Escheverria P."/>
            <person name="Fraser C.M."/>
            <person name="Sadzewicz L."/>
            <person name="Shefchek K.A."/>
            <person name="Tallon L."/>
            <person name="Das S.P."/>
            <person name="Daugherty S."/>
            <person name="Mongodin E.F."/>
        </authorList>
    </citation>
    <scope>NUCLEOTIDE SEQUENCE [LARGE SCALE GENOMIC DNA]</scope>
    <source>
        <strain evidence="3">3988T(B)14</strain>
    </source>
</reference>
<dbReference type="Proteomes" id="UP000020529">
    <property type="component" value="Unassembled WGS sequence"/>
</dbReference>
<comment type="caution">
    <text evidence="2">The sequence shown here is derived from an EMBL/GenBank/DDBJ whole genome shotgun (WGS) entry which is preliminary data.</text>
</comment>
<gene>
    <name evidence="2" type="ORF">M124_1506</name>
</gene>
<keyword evidence="1 2" id="KW-0812">Transmembrane</keyword>
<name>A0A015SWQ2_BACFG</name>
<protein>
    <submittedName>
        <fullName evidence="2">Putative transmembrane protein</fullName>
    </submittedName>
</protein>
<dbReference type="PATRIC" id="fig|1339315.3.peg.2279"/>
<dbReference type="RefSeq" id="WP_022348395.1">
    <property type="nucleotide sequence ID" value="NZ_JGCY01000275.1"/>
</dbReference>
<feature type="transmembrane region" description="Helical" evidence="1">
    <location>
        <begin position="51"/>
        <end position="69"/>
    </location>
</feature>
<sequence length="140" mass="16456">MKKEEMNYEKWLEQLKKTPPVLENPDALTEDIMSAVKAAPFRNRPVRRLNFAAWCSAIAATLLLGLWVAEAVAVDPILSSEVTRIPKPYQEQTLTDERSYERLMTGEKREIFFSASRSRKKEMLKRERLYTRYEQIMKNE</sequence>
<dbReference type="EMBL" id="JGCY01000275">
    <property type="protein sequence ID" value="EXY74677.1"/>
    <property type="molecule type" value="Genomic_DNA"/>
</dbReference>
<evidence type="ECO:0000313" key="3">
    <source>
        <dbReference type="Proteomes" id="UP000020529"/>
    </source>
</evidence>
<dbReference type="AlphaFoldDB" id="A0A015SWQ2"/>
<proteinExistence type="predicted"/>
<organism evidence="2 3">
    <name type="scientific">Bacteroides fragilis str. 3988T(B)14</name>
    <dbReference type="NCBI Taxonomy" id="1339315"/>
    <lineage>
        <taxon>Bacteria</taxon>
        <taxon>Pseudomonadati</taxon>
        <taxon>Bacteroidota</taxon>
        <taxon>Bacteroidia</taxon>
        <taxon>Bacteroidales</taxon>
        <taxon>Bacteroidaceae</taxon>
        <taxon>Bacteroides</taxon>
    </lineage>
</organism>
<evidence type="ECO:0000313" key="2">
    <source>
        <dbReference type="EMBL" id="EXY74677.1"/>
    </source>
</evidence>
<keyword evidence="1" id="KW-0472">Membrane</keyword>
<keyword evidence="1" id="KW-1133">Transmembrane helix</keyword>